<evidence type="ECO:0000313" key="2">
    <source>
        <dbReference type="Proteomes" id="UP000683000"/>
    </source>
</evidence>
<sequence>MQPFGACLRQLYSINIISDPLPSPVSCLPRHISDRPSPPPPLIMSLSVDDLVASLSANHIGQEAIDLAALQVDPISFTPRRFAKELILLATPALPPGPPCANPLDPPAVPLTLSPSRFCLCARG</sequence>
<proteinExistence type="predicted"/>
<protein>
    <submittedName>
        <fullName evidence="1">Uncharacterized protein</fullName>
    </submittedName>
</protein>
<organism evidence="1 2">
    <name type="scientific">Boletus reticuloceps</name>
    <dbReference type="NCBI Taxonomy" id="495285"/>
    <lineage>
        <taxon>Eukaryota</taxon>
        <taxon>Fungi</taxon>
        <taxon>Dikarya</taxon>
        <taxon>Basidiomycota</taxon>
        <taxon>Agaricomycotina</taxon>
        <taxon>Agaricomycetes</taxon>
        <taxon>Agaricomycetidae</taxon>
        <taxon>Boletales</taxon>
        <taxon>Boletineae</taxon>
        <taxon>Boletaceae</taxon>
        <taxon>Boletoideae</taxon>
        <taxon>Boletus</taxon>
    </lineage>
</organism>
<reference evidence="1" key="1">
    <citation type="submission" date="2021-03" db="EMBL/GenBank/DDBJ databases">
        <title>Evolutionary innovations through gain and loss of genes in the ectomycorrhizal Boletales.</title>
        <authorList>
            <person name="Wu G."/>
            <person name="Miyauchi S."/>
            <person name="Morin E."/>
            <person name="Yang Z.-L."/>
            <person name="Xu J."/>
            <person name="Martin F.M."/>
        </authorList>
    </citation>
    <scope>NUCLEOTIDE SEQUENCE</scope>
    <source>
        <strain evidence="1">BR01</strain>
    </source>
</reference>
<dbReference type="Proteomes" id="UP000683000">
    <property type="component" value="Unassembled WGS sequence"/>
</dbReference>
<name>A0A8I2YQ76_9AGAM</name>
<dbReference type="AlphaFoldDB" id="A0A8I2YQ76"/>
<evidence type="ECO:0000313" key="1">
    <source>
        <dbReference type="EMBL" id="KAG6375058.1"/>
    </source>
</evidence>
<accession>A0A8I2YQ76</accession>
<dbReference type="EMBL" id="JAGFBS010000016">
    <property type="protein sequence ID" value="KAG6375058.1"/>
    <property type="molecule type" value="Genomic_DNA"/>
</dbReference>
<gene>
    <name evidence="1" type="ORF">JVT61DRAFT_3841</name>
</gene>
<comment type="caution">
    <text evidence="1">The sequence shown here is derived from an EMBL/GenBank/DDBJ whole genome shotgun (WGS) entry which is preliminary data.</text>
</comment>
<keyword evidence="2" id="KW-1185">Reference proteome</keyword>